<keyword evidence="8" id="KW-0168">Coated pit</keyword>
<evidence type="ECO:0000313" key="11">
    <source>
        <dbReference type="EMBL" id="ODV92160.1"/>
    </source>
</evidence>
<dbReference type="InterPro" id="IPR043512">
    <property type="entry name" value="Mu2_C"/>
</dbReference>
<evidence type="ECO:0000256" key="1">
    <source>
        <dbReference type="ARBA" id="ARBA00004236"/>
    </source>
</evidence>
<comment type="similarity">
    <text evidence="9">Belongs to the adaptor complexes medium subunit family.</text>
</comment>
<evidence type="ECO:0000313" key="12">
    <source>
        <dbReference type="Proteomes" id="UP000095023"/>
    </source>
</evidence>
<evidence type="ECO:0000259" key="10">
    <source>
        <dbReference type="PROSITE" id="PS51072"/>
    </source>
</evidence>
<dbReference type="PIRSF" id="PIRSF005992">
    <property type="entry name" value="Clathrin_mu"/>
    <property type="match status" value="1"/>
</dbReference>
<proteinExistence type="inferred from homology"/>
<dbReference type="GO" id="GO:0030131">
    <property type="term" value="C:clathrin adaptor complex"/>
    <property type="evidence" value="ECO:0007669"/>
    <property type="project" value="UniProtKB-UniRule"/>
</dbReference>
<keyword evidence="5" id="KW-0254">Endocytosis</keyword>
<keyword evidence="6 9" id="KW-0653">Protein transport</keyword>
<dbReference type="Pfam" id="PF00928">
    <property type="entry name" value="Adap_comp_sub"/>
    <property type="match status" value="1"/>
</dbReference>
<name>A0A1E4TK72_9ASCO</name>
<dbReference type="InterPro" id="IPR011012">
    <property type="entry name" value="Longin-like_dom_sf"/>
</dbReference>
<evidence type="ECO:0000256" key="7">
    <source>
        <dbReference type="ARBA" id="ARBA00023136"/>
    </source>
</evidence>
<dbReference type="SUPFAM" id="SSF49447">
    <property type="entry name" value="Second domain of Mu2 adaptin subunit (ap50) of ap2 adaptor"/>
    <property type="match status" value="1"/>
</dbReference>
<keyword evidence="12" id="KW-1185">Reference proteome</keyword>
<evidence type="ECO:0000256" key="6">
    <source>
        <dbReference type="ARBA" id="ARBA00022927"/>
    </source>
</evidence>
<dbReference type="InterPro" id="IPR050431">
    <property type="entry name" value="Adaptor_comp_med_subunit"/>
</dbReference>
<dbReference type="Proteomes" id="UP000095023">
    <property type="component" value="Unassembled WGS sequence"/>
</dbReference>
<dbReference type="AlphaFoldDB" id="A0A1E4TK72"/>
<dbReference type="EMBL" id="KV453841">
    <property type="protein sequence ID" value="ODV92160.1"/>
    <property type="molecule type" value="Genomic_DNA"/>
</dbReference>
<feature type="domain" description="MHD" evidence="10">
    <location>
        <begin position="174"/>
        <end position="455"/>
    </location>
</feature>
<keyword evidence="4" id="KW-1003">Cell membrane</keyword>
<dbReference type="OrthoDB" id="10259133at2759"/>
<dbReference type="PRINTS" id="PR00314">
    <property type="entry name" value="CLATHRINADPT"/>
</dbReference>
<dbReference type="GO" id="GO:0006886">
    <property type="term" value="P:intracellular protein transport"/>
    <property type="evidence" value="ECO:0007669"/>
    <property type="project" value="UniProtKB-UniRule"/>
</dbReference>
<evidence type="ECO:0000256" key="5">
    <source>
        <dbReference type="ARBA" id="ARBA00022583"/>
    </source>
</evidence>
<dbReference type="CDD" id="cd14836">
    <property type="entry name" value="AP2_Mu_N"/>
    <property type="match status" value="1"/>
</dbReference>
<evidence type="ECO:0000256" key="4">
    <source>
        <dbReference type="ARBA" id="ARBA00022475"/>
    </source>
</evidence>
<dbReference type="InterPro" id="IPR043532">
    <property type="entry name" value="AP2_Mu_N"/>
</dbReference>
<dbReference type="Gene3D" id="3.30.450.60">
    <property type="match status" value="1"/>
</dbReference>
<dbReference type="CDD" id="cd09251">
    <property type="entry name" value="AP-2_Mu2_Cterm"/>
    <property type="match status" value="1"/>
</dbReference>
<keyword evidence="7" id="KW-0472">Membrane</keyword>
<dbReference type="PANTHER" id="PTHR10529">
    <property type="entry name" value="AP COMPLEX SUBUNIT MU"/>
    <property type="match status" value="1"/>
</dbReference>
<dbReference type="Gene3D" id="2.60.40.1170">
    <property type="entry name" value="Mu homology domain, subdomain B"/>
    <property type="match status" value="2"/>
</dbReference>
<dbReference type="InterPro" id="IPR018240">
    <property type="entry name" value="Clathrin_mu_CS"/>
</dbReference>
<protein>
    <recommendedName>
        <fullName evidence="10">MHD domain-containing protein</fullName>
    </recommendedName>
</protein>
<dbReference type="PROSITE" id="PS00990">
    <property type="entry name" value="CLAT_ADAPTOR_M_1"/>
    <property type="match status" value="1"/>
</dbReference>
<sequence>MIAALFFYNKKGELVLARTYRDGLRRSIAEVFRIRVISNPSAVPSPVLTIGSTSYYHITHEDLYVVAVGRTNAAAATIFEFLYCLVSQISTLLGSFNSASVKDNVPVLYEFLEEVADFGYPQITEFAALSDHVVLDFVSAGPDSYQSQSSTKSEPVKPTAASVSWRTPGLKYKRNEVFVDVIEELNCIFNAYGDILSASVAGKIIMKSSLSGTPECKFGLNDASLEPSPSPKSTSFFLEANTPTKDIIGEDGVTFQNCQFHQCVRLGRFDSDRTISFIPPDGEFELMTYRAIDNIRIPFKVFPSLNFVGTHKIDYNVSLKSYHSSLTPGSSAAPISKLHVQDVVITIPTPSNVSSVQGISTTGGKAKYDPSRNAIIWKFSRLNSTSDYSLTASAELISMVNRKPWAKPPIQADFTISMFASSGLAVKYLKIFEPSNYSTVKWVKYVTKAGSYEIRI</sequence>
<organism evidence="11 12">
    <name type="scientific">Tortispora caseinolytica NRRL Y-17796</name>
    <dbReference type="NCBI Taxonomy" id="767744"/>
    <lineage>
        <taxon>Eukaryota</taxon>
        <taxon>Fungi</taxon>
        <taxon>Dikarya</taxon>
        <taxon>Ascomycota</taxon>
        <taxon>Saccharomycotina</taxon>
        <taxon>Trigonopsidomycetes</taxon>
        <taxon>Trigonopsidales</taxon>
        <taxon>Trigonopsidaceae</taxon>
        <taxon>Tortispora</taxon>
    </lineage>
</organism>
<evidence type="ECO:0000256" key="3">
    <source>
        <dbReference type="ARBA" id="ARBA00022448"/>
    </source>
</evidence>
<dbReference type="InterPro" id="IPR036168">
    <property type="entry name" value="AP2_Mu_C_sf"/>
</dbReference>
<dbReference type="InterPro" id="IPR001392">
    <property type="entry name" value="Clathrin_mu"/>
</dbReference>
<keyword evidence="3 9" id="KW-0813">Transport</keyword>
<reference evidence="12" key="1">
    <citation type="submission" date="2016-02" db="EMBL/GenBank/DDBJ databases">
        <title>Comparative genomics of biotechnologically important yeasts.</title>
        <authorList>
            <consortium name="DOE Joint Genome Institute"/>
            <person name="Riley R."/>
            <person name="Haridas S."/>
            <person name="Wolfe K.H."/>
            <person name="Lopes M.R."/>
            <person name="Hittinger C.T."/>
            <person name="Goker M."/>
            <person name="Salamov A."/>
            <person name="Wisecaver J."/>
            <person name="Long T.M."/>
            <person name="Aerts A.L."/>
            <person name="Barry K."/>
            <person name="Choi C."/>
            <person name="Clum A."/>
            <person name="Coughlan A.Y."/>
            <person name="Deshpande S."/>
            <person name="Douglass A.P."/>
            <person name="Hanson S.J."/>
            <person name="Klenk H.-P."/>
            <person name="Labutti K."/>
            <person name="Lapidus A."/>
            <person name="Lindquist E."/>
            <person name="Lipzen A."/>
            <person name="Meier-Kolthoff J.P."/>
            <person name="Ohm R.A."/>
            <person name="Otillar R.P."/>
            <person name="Pangilinan J."/>
            <person name="Peng Y."/>
            <person name="Rokas A."/>
            <person name="Rosa C.A."/>
            <person name="Scheuner C."/>
            <person name="Sibirny A.A."/>
            <person name="Slot J.C."/>
            <person name="Stielow J.B."/>
            <person name="Sun H."/>
            <person name="Kurtzman C.P."/>
            <person name="Blackwell M."/>
            <person name="Jeffries T.W."/>
            <person name="Grigoriev I.V."/>
        </authorList>
    </citation>
    <scope>NUCLEOTIDE SEQUENCE [LARGE SCALE GENOMIC DNA]</scope>
    <source>
        <strain evidence="12">NRRL Y-17796</strain>
    </source>
</reference>
<dbReference type="PROSITE" id="PS51072">
    <property type="entry name" value="MHD"/>
    <property type="match status" value="1"/>
</dbReference>
<evidence type="ECO:0000256" key="9">
    <source>
        <dbReference type="PIRNR" id="PIRNR005992"/>
    </source>
</evidence>
<dbReference type="FunFam" id="3.30.450.60:FF:000002">
    <property type="entry name" value="AP-2 complex subunit mu, putative"/>
    <property type="match status" value="1"/>
</dbReference>
<accession>A0A1E4TK72</accession>
<dbReference type="InterPro" id="IPR028565">
    <property type="entry name" value="MHD"/>
</dbReference>
<comment type="subcellular location">
    <subcellularLocation>
        <location evidence="1">Cell membrane</location>
    </subcellularLocation>
    <subcellularLocation>
        <location evidence="2">Membrane</location>
        <location evidence="2">Coated pit</location>
        <topology evidence="2">Peripheral membrane protein</topology>
        <orientation evidence="2">Cytoplasmic side</orientation>
    </subcellularLocation>
</comment>
<dbReference type="SUPFAM" id="SSF64356">
    <property type="entry name" value="SNARE-like"/>
    <property type="match status" value="1"/>
</dbReference>
<gene>
    <name evidence="11" type="ORF">CANCADRAFT_63534</name>
</gene>
<evidence type="ECO:0000256" key="2">
    <source>
        <dbReference type="ARBA" id="ARBA00004277"/>
    </source>
</evidence>
<evidence type="ECO:0000256" key="8">
    <source>
        <dbReference type="ARBA" id="ARBA00023176"/>
    </source>
</evidence>
<dbReference type="PROSITE" id="PS00991">
    <property type="entry name" value="CLAT_ADAPTOR_M_2"/>
    <property type="match status" value="1"/>
</dbReference>
<dbReference type="GO" id="GO:0006897">
    <property type="term" value="P:endocytosis"/>
    <property type="evidence" value="ECO:0007669"/>
    <property type="project" value="UniProtKB-KW"/>
</dbReference>
<dbReference type="GO" id="GO:0005886">
    <property type="term" value="C:plasma membrane"/>
    <property type="evidence" value="ECO:0007669"/>
    <property type="project" value="UniProtKB-SubCell"/>
</dbReference>
<dbReference type="GO" id="GO:0005905">
    <property type="term" value="C:clathrin-coated pit"/>
    <property type="evidence" value="ECO:0007669"/>
    <property type="project" value="UniProtKB-KW"/>
</dbReference>